<dbReference type="InterPro" id="IPR011034">
    <property type="entry name" value="Formyl_transferase-like_C_sf"/>
</dbReference>
<keyword evidence="4" id="KW-1185">Reference proteome</keyword>
<evidence type="ECO:0000259" key="1">
    <source>
        <dbReference type="Pfam" id="PF00551"/>
    </source>
</evidence>
<dbReference type="SUPFAM" id="SSF53328">
    <property type="entry name" value="Formyltransferase"/>
    <property type="match status" value="1"/>
</dbReference>
<dbReference type="PANTHER" id="PTHR11138">
    <property type="entry name" value="METHIONYL-TRNA FORMYLTRANSFERASE"/>
    <property type="match status" value="1"/>
</dbReference>
<dbReference type="Pfam" id="PF00551">
    <property type="entry name" value="Formyl_trans_N"/>
    <property type="match status" value="1"/>
</dbReference>
<dbReference type="InterPro" id="IPR036477">
    <property type="entry name" value="Formyl_transf_N_sf"/>
</dbReference>
<dbReference type="InterPro" id="IPR005793">
    <property type="entry name" value="Formyl_trans_C"/>
</dbReference>
<name>A0ABZ3H899_9BACT</name>
<dbReference type="PANTHER" id="PTHR11138:SF5">
    <property type="entry name" value="METHIONYL-TRNA FORMYLTRANSFERASE, MITOCHONDRIAL"/>
    <property type="match status" value="1"/>
</dbReference>
<dbReference type="RefSeq" id="WP_345972411.1">
    <property type="nucleotide sequence ID" value="NZ_CP147920.1"/>
</dbReference>
<dbReference type="SUPFAM" id="SSF50486">
    <property type="entry name" value="FMT C-terminal domain-like"/>
    <property type="match status" value="1"/>
</dbReference>
<accession>A0ABZ3H899</accession>
<dbReference type="Pfam" id="PF02911">
    <property type="entry name" value="Formyl_trans_C"/>
    <property type="match status" value="1"/>
</dbReference>
<sequence>MIVFYLMTEKGYVTLQNFVEVYGTEKITYVCSARDAQMETDYFDRIRQLCATHGIAFFTRGEEPARAAETYAFTIGWRWLLPSSANLIIFHDSLLPAYRGFAPLVNALINGEERLGVTAIFAADEYDKGDIVAQEAIDIVYPMTIQQAIEKVAPLYSKLVNTISAAIIGGKGVAGTPQRESEATYSLWRDAEDYCIDLHKDAERIKREVDALGSPYDGAKLSLNGEMITLVSVEVCSDVTIEDRDSHIGKVVFYAEGYPVVVCKRGLLRILDARKSKTGESVLPLKQFRSRFEKVDRPS</sequence>
<gene>
    <name evidence="3" type="ORF">WCY31_11020</name>
</gene>
<feature type="domain" description="Formyl transferase C-terminal" evidence="2">
    <location>
        <begin position="191"/>
        <end position="276"/>
    </location>
</feature>
<feature type="domain" description="Formyl transferase N-terminal" evidence="1">
    <location>
        <begin position="86"/>
        <end position="154"/>
    </location>
</feature>
<proteinExistence type="predicted"/>
<dbReference type="Proteomes" id="UP001447842">
    <property type="component" value="Chromosome"/>
</dbReference>
<dbReference type="Gene3D" id="3.40.50.12230">
    <property type="match status" value="1"/>
</dbReference>
<evidence type="ECO:0000259" key="2">
    <source>
        <dbReference type="Pfam" id="PF02911"/>
    </source>
</evidence>
<organism evidence="3 4">
    <name type="scientific">Sulfurimonas diazotrophicus</name>
    <dbReference type="NCBI Taxonomy" id="3131939"/>
    <lineage>
        <taxon>Bacteria</taxon>
        <taxon>Pseudomonadati</taxon>
        <taxon>Campylobacterota</taxon>
        <taxon>Epsilonproteobacteria</taxon>
        <taxon>Campylobacterales</taxon>
        <taxon>Sulfurimonadaceae</taxon>
        <taxon>Sulfurimonas</taxon>
    </lineage>
</organism>
<reference evidence="3 4" key="1">
    <citation type="submission" date="2024-03" db="EMBL/GenBank/DDBJ databases">
        <title>Sulfurimonas sp. HSL3-1.</title>
        <authorList>
            <person name="Wang S."/>
        </authorList>
    </citation>
    <scope>NUCLEOTIDE SEQUENCE [LARGE SCALE GENOMIC DNA]</scope>
    <source>
        <strain evidence="3 4">HSL3-1</strain>
    </source>
</reference>
<evidence type="ECO:0000313" key="3">
    <source>
        <dbReference type="EMBL" id="XAU14762.1"/>
    </source>
</evidence>
<evidence type="ECO:0000313" key="4">
    <source>
        <dbReference type="Proteomes" id="UP001447842"/>
    </source>
</evidence>
<protein>
    <submittedName>
        <fullName evidence="3">Formyltransferase family protein</fullName>
    </submittedName>
</protein>
<dbReference type="EMBL" id="CP147920">
    <property type="protein sequence ID" value="XAU14762.1"/>
    <property type="molecule type" value="Genomic_DNA"/>
</dbReference>
<dbReference type="InterPro" id="IPR002376">
    <property type="entry name" value="Formyl_transf_N"/>
</dbReference>